<evidence type="ECO:0000313" key="2">
    <source>
        <dbReference type="Proteomes" id="UP000521943"/>
    </source>
</evidence>
<sequence length="327" mass="37271">MPKLPNTLSARLQQNSEFVAAYAVVLQAECNHEQTEQGGSSISNERLLYCRILGCLLEYAPGDRSRGLVASEISGCGRDQEKLLEFGKWYFDHFEQMLQAAADFRNSDRTISDYCPADANLQPPATQEELTEDPVPGSHELAHRMVMRRDHRRCQLTGGPDIHTRRAREYSEGDPMPVYVEGHHILHQITAPEDGDDYSKTTWALIERLGFRSVLDELRGTGVHRLENMMAVFSVANRFFNSLNIWLSPVDNEPNAYYVEHNIEHYERLDMDLQQKVVFSTRKPGEWPLPSSKYLEIHAACARVAHFSGAGDYINDRIMRIECGMQP</sequence>
<accession>A0A8H6M3C6</accession>
<proteinExistence type="predicted"/>
<dbReference type="AlphaFoldDB" id="A0A8H6M3C6"/>
<reference evidence="1 2" key="1">
    <citation type="submission" date="2020-07" db="EMBL/GenBank/DDBJ databases">
        <title>Comparative genomics of pyrophilous fungi reveals a link between fire events and developmental genes.</title>
        <authorList>
            <consortium name="DOE Joint Genome Institute"/>
            <person name="Steindorff A.S."/>
            <person name="Carver A."/>
            <person name="Calhoun S."/>
            <person name="Stillman K."/>
            <person name="Liu H."/>
            <person name="Lipzen A."/>
            <person name="Pangilinan J."/>
            <person name="Labutti K."/>
            <person name="Bruns T.D."/>
            <person name="Grigoriev I.V."/>
        </authorList>
    </citation>
    <scope>NUCLEOTIDE SEQUENCE [LARGE SCALE GENOMIC DNA]</scope>
    <source>
        <strain evidence="1 2">CBS 144469</strain>
    </source>
</reference>
<name>A0A8H6M3C6_9AGAR</name>
<evidence type="ECO:0000313" key="1">
    <source>
        <dbReference type="EMBL" id="KAF6754068.1"/>
    </source>
</evidence>
<comment type="caution">
    <text evidence="1">The sequence shown here is derived from an EMBL/GenBank/DDBJ whole genome shotgun (WGS) entry which is preliminary data.</text>
</comment>
<keyword evidence="2" id="KW-1185">Reference proteome</keyword>
<organism evidence="1 2">
    <name type="scientific">Ephemerocybe angulata</name>
    <dbReference type="NCBI Taxonomy" id="980116"/>
    <lineage>
        <taxon>Eukaryota</taxon>
        <taxon>Fungi</taxon>
        <taxon>Dikarya</taxon>
        <taxon>Basidiomycota</taxon>
        <taxon>Agaricomycotina</taxon>
        <taxon>Agaricomycetes</taxon>
        <taxon>Agaricomycetidae</taxon>
        <taxon>Agaricales</taxon>
        <taxon>Agaricineae</taxon>
        <taxon>Psathyrellaceae</taxon>
        <taxon>Ephemerocybe</taxon>
    </lineage>
</organism>
<gene>
    <name evidence="1" type="ORF">DFP72DRAFT_388855</name>
</gene>
<dbReference type="OrthoDB" id="2104739at2759"/>
<dbReference type="Proteomes" id="UP000521943">
    <property type="component" value="Unassembled WGS sequence"/>
</dbReference>
<evidence type="ECO:0008006" key="3">
    <source>
        <dbReference type="Google" id="ProtNLM"/>
    </source>
</evidence>
<protein>
    <recommendedName>
        <fullName evidence="3">HNH nuclease domain-containing protein</fullName>
    </recommendedName>
</protein>
<dbReference type="EMBL" id="JACGCI010000036">
    <property type="protein sequence ID" value="KAF6754068.1"/>
    <property type="molecule type" value="Genomic_DNA"/>
</dbReference>